<evidence type="ECO:0000313" key="4">
    <source>
        <dbReference type="Proteomes" id="UP001153069"/>
    </source>
</evidence>
<dbReference type="Proteomes" id="UP001153069">
    <property type="component" value="Unassembled WGS sequence"/>
</dbReference>
<comment type="caution">
    <text evidence="2">The sequence shown here is derived from an EMBL/GenBank/DDBJ whole genome shotgun (WGS) entry which is preliminary data.</text>
</comment>
<feature type="compositionally biased region" description="Polar residues" evidence="1">
    <location>
        <begin position="27"/>
        <end position="44"/>
    </location>
</feature>
<organism evidence="2 4">
    <name type="scientific">Seminavis robusta</name>
    <dbReference type="NCBI Taxonomy" id="568900"/>
    <lineage>
        <taxon>Eukaryota</taxon>
        <taxon>Sar</taxon>
        <taxon>Stramenopiles</taxon>
        <taxon>Ochrophyta</taxon>
        <taxon>Bacillariophyta</taxon>
        <taxon>Bacillariophyceae</taxon>
        <taxon>Bacillariophycidae</taxon>
        <taxon>Naviculales</taxon>
        <taxon>Naviculaceae</taxon>
        <taxon>Seminavis</taxon>
    </lineage>
</organism>
<evidence type="ECO:0000256" key="1">
    <source>
        <dbReference type="SAM" id="MobiDB-lite"/>
    </source>
</evidence>
<dbReference type="EMBL" id="CAICTM010001500">
    <property type="protein sequence ID" value="CAB9524165.1"/>
    <property type="molecule type" value="Genomic_DNA"/>
</dbReference>
<proteinExistence type="predicted"/>
<sequence length="143" mass="15331">MMMNDPASVKDGFKATGQRPAGFPSRVSMTPHQPSRGGNSGQPNTDATLAGATSGAATHDFVVGLGERPVSVIEVLCGERANRRGQALDVPAIHFVMDDRGMNNLPGNYPTLVEVRGNNWPRANGEAMRLADIIDRTLEELDF</sequence>
<dbReference type="AlphaFoldDB" id="A0A9N8H4T2"/>
<reference evidence="2" key="1">
    <citation type="submission" date="2020-06" db="EMBL/GenBank/DDBJ databases">
        <authorList>
            <consortium name="Plant Systems Biology data submission"/>
        </authorList>
    </citation>
    <scope>NUCLEOTIDE SEQUENCE</scope>
    <source>
        <strain evidence="2">D6</strain>
    </source>
</reference>
<feature type="region of interest" description="Disordered" evidence="1">
    <location>
        <begin position="1"/>
        <end position="53"/>
    </location>
</feature>
<dbReference type="EMBL" id="CAICTM010000013">
    <property type="protein sequence ID" value="CAB9497008.1"/>
    <property type="molecule type" value="Genomic_DNA"/>
</dbReference>
<name>A0A9N8H4T2_9STRA</name>
<gene>
    <name evidence="2" type="ORF">SEMRO_13_G009660.1</name>
    <name evidence="3" type="ORF">SEMRO_1502_G277970.1</name>
</gene>
<evidence type="ECO:0000313" key="3">
    <source>
        <dbReference type="EMBL" id="CAB9524165.1"/>
    </source>
</evidence>
<protein>
    <submittedName>
        <fullName evidence="2">Uncharacterized protein</fullName>
    </submittedName>
</protein>
<evidence type="ECO:0000313" key="2">
    <source>
        <dbReference type="EMBL" id="CAB9497008.1"/>
    </source>
</evidence>
<accession>A0A9N8H4T2</accession>
<keyword evidence="4" id="KW-1185">Reference proteome</keyword>